<gene>
    <name evidence="1" type="ORF">ACFQ3F_11740</name>
</gene>
<accession>A0ABW3W220</accession>
<protein>
    <submittedName>
        <fullName evidence="1">Uncharacterized protein</fullName>
    </submittedName>
</protein>
<sequence length="150" mass="16129">MPTSPGIQEPVPALLQRVLRRVVVDHAAEQRRRPPAVLHAGLPGAGPGHIRTFEIRPGECLDLALRTEIVEAMCRDSLAQDVVPLLWLTRAPDGPDLEDLAWAAAVGCAGPELGVSLDLVVVTRRSWRDPRSGAGRTWSRLRVPAATSAG</sequence>
<dbReference type="RefSeq" id="WP_367917971.1">
    <property type="nucleotide sequence ID" value="NZ_BAABAC010000006.1"/>
</dbReference>
<evidence type="ECO:0000313" key="2">
    <source>
        <dbReference type="Proteomes" id="UP001597229"/>
    </source>
</evidence>
<organism evidence="1 2">
    <name type="scientific">Nocardioides ginsengisoli</name>
    <dbReference type="NCBI Taxonomy" id="363868"/>
    <lineage>
        <taxon>Bacteria</taxon>
        <taxon>Bacillati</taxon>
        <taxon>Actinomycetota</taxon>
        <taxon>Actinomycetes</taxon>
        <taxon>Propionibacteriales</taxon>
        <taxon>Nocardioidaceae</taxon>
        <taxon>Nocardioides</taxon>
    </lineage>
</organism>
<dbReference type="EMBL" id="JBHTLX010000016">
    <property type="protein sequence ID" value="MFD1248459.1"/>
    <property type="molecule type" value="Genomic_DNA"/>
</dbReference>
<evidence type="ECO:0000313" key="1">
    <source>
        <dbReference type="EMBL" id="MFD1248459.1"/>
    </source>
</evidence>
<reference evidence="2" key="1">
    <citation type="journal article" date="2019" name="Int. J. Syst. Evol. Microbiol.">
        <title>The Global Catalogue of Microorganisms (GCM) 10K type strain sequencing project: providing services to taxonomists for standard genome sequencing and annotation.</title>
        <authorList>
            <consortium name="The Broad Institute Genomics Platform"/>
            <consortium name="The Broad Institute Genome Sequencing Center for Infectious Disease"/>
            <person name="Wu L."/>
            <person name="Ma J."/>
        </authorList>
    </citation>
    <scope>NUCLEOTIDE SEQUENCE [LARGE SCALE GENOMIC DNA]</scope>
    <source>
        <strain evidence="2">CCUG 52478</strain>
    </source>
</reference>
<comment type="caution">
    <text evidence="1">The sequence shown here is derived from an EMBL/GenBank/DDBJ whole genome shotgun (WGS) entry which is preliminary data.</text>
</comment>
<dbReference type="Proteomes" id="UP001597229">
    <property type="component" value="Unassembled WGS sequence"/>
</dbReference>
<name>A0ABW3W220_9ACTN</name>
<proteinExistence type="predicted"/>
<keyword evidence="2" id="KW-1185">Reference proteome</keyword>